<gene>
    <name evidence="6" type="ORF">ENT89_03780</name>
</gene>
<evidence type="ECO:0000313" key="6">
    <source>
        <dbReference type="EMBL" id="HGU59291.1"/>
    </source>
</evidence>
<protein>
    <submittedName>
        <fullName evidence="6">4Fe-4S dicluster domain-containing protein</fullName>
    </submittedName>
</protein>
<sequence>MISRRRFLVLFGAGMGMLPLQISAKSIGGGVRGETKRRWAMVADIETCTDCMKELKKKTGNEEVKPPCVIACDRENNVPDFEEKEIDPQWMRIARFKNKFGDEFYVPLLCNHCENPPCAQVCLTQATFKRSDGIVIVDMHRCIGCRYCMIACPYGSRSYNFKDQVEGLEEVNPKVVMRTKGVVEKCTFCVHRIDEAIANGKEPEPACVEACRIYEKRSLVFGNINDPNSEISRILRESVVIQLRPHLGTDPHVYYLPKR</sequence>
<dbReference type="InterPro" id="IPR050954">
    <property type="entry name" value="ET_IronSulfur_Cluster-Binding"/>
</dbReference>
<dbReference type="GO" id="GO:0046872">
    <property type="term" value="F:metal ion binding"/>
    <property type="evidence" value="ECO:0007669"/>
    <property type="project" value="UniProtKB-KW"/>
</dbReference>
<keyword evidence="3" id="KW-0408">Iron</keyword>
<dbReference type="SUPFAM" id="SSF54862">
    <property type="entry name" value="4Fe-4S ferredoxins"/>
    <property type="match status" value="1"/>
</dbReference>
<dbReference type="AlphaFoldDB" id="A0A7C4S5M8"/>
<dbReference type="CDD" id="cd10551">
    <property type="entry name" value="PsrB"/>
    <property type="match status" value="1"/>
</dbReference>
<keyword evidence="2" id="KW-0479">Metal-binding</keyword>
<comment type="caution">
    <text evidence="6">The sequence shown here is derived from an EMBL/GenBank/DDBJ whole genome shotgun (WGS) entry which is preliminary data.</text>
</comment>
<dbReference type="PANTHER" id="PTHR43177:SF3">
    <property type="entry name" value="PROTEIN NRFC HOMOLOG"/>
    <property type="match status" value="1"/>
</dbReference>
<keyword evidence="4" id="KW-0411">Iron-sulfur</keyword>
<dbReference type="Gene3D" id="3.30.70.20">
    <property type="match status" value="2"/>
</dbReference>
<dbReference type="PANTHER" id="PTHR43177">
    <property type="entry name" value="PROTEIN NRFC"/>
    <property type="match status" value="1"/>
</dbReference>
<evidence type="ECO:0000256" key="4">
    <source>
        <dbReference type="ARBA" id="ARBA00023014"/>
    </source>
</evidence>
<dbReference type="Pfam" id="PF13247">
    <property type="entry name" value="Fer4_11"/>
    <property type="match status" value="1"/>
</dbReference>
<dbReference type="InterPro" id="IPR017896">
    <property type="entry name" value="4Fe4S_Fe-S-bd"/>
</dbReference>
<evidence type="ECO:0000256" key="3">
    <source>
        <dbReference type="ARBA" id="ARBA00023004"/>
    </source>
</evidence>
<accession>A0A7C4S5M8</accession>
<feature type="domain" description="4Fe-4S ferredoxin-type" evidence="5">
    <location>
        <begin position="133"/>
        <end position="162"/>
    </location>
</feature>
<name>A0A7C4S5M8_9EURY</name>
<dbReference type="NCBIfam" id="NF045797">
    <property type="entry name" value="DsrO"/>
    <property type="match status" value="1"/>
</dbReference>
<organism evidence="6">
    <name type="scientific">Geoglobus ahangari</name>
    <dbReference type="NCBI Taxonomy" id="113653"/>
    <lineage>
        <taxon>Archaea</taxon>
        <taxon>Methanobacteriati</taxon>
        <taxon>Methanobacteriota</taxon>
        <taxon>Archaeoglobi</taxon>
        <taxon>Archaeoglobales</taxon>
        <taxon>Archaeoglobaceae</taxon>
        <taxon>Geoglobus</taxon>
    </lineage>
</organism>
<reference evidence="6" key="1">
    <citation type="journal article" date="2020" name="mSystems">
        <title>Genome- and Community-Level Interaction Insights into Carbon Utilization and Element Cycling Functions of Hydrothermarchaeota in Hydrothermal Sediment.</title>
        <authorList>
            <person name="Zhou Z."/>
            <person name="Liu Y."/>
            <person name="Xu W."/>
            <person name="Pan J."/>
            <person name="Luo Z.H."/>
            <person name="Li M."/>
        </authorList>
    </citation>
    <scope>NUCLEOTIDE SEQUENCE [LARGE SCALE GENOMIC DNA]</scope>
    <source>
        <strain evidence="6">SpSt-62</strain>
    </source>
</reference>
<dbReference type="PROSITE" id="PS51379">
    <property type="entry name" value="4FE4S_FER_2"/>
    <property type="match status" value="1"/>
</dbReference>
<evidence type="ECO:0000256" key="1">
    <source>
        <dbReference type="ARBA" id="ARBA00022485"/>
    </source>
</evidence>
<dbReference type="InterPro" id="IPR054822">
    <property type="entry name" value="DsrO-like"/>
</dbReference>
<dbReference type="PROSITE" id="PS00198">
    <property type="entry name" value="4FE4S_FER_1"/>
    <property type="match status" value="1"/>
</dbReference>
<evidence type="ECO:0000259" key="5">
    <source>
        <dbReference type="PROSITE" id="PS51379"/>
    </source>
</evidence>
<keyword evidence="1" id="KW-0004">4Fe-4S</keyword>
<dbReference type="EMBL" id="DTAK01000022">
    <property type="protein sequence ID" value="HGU59291.1"/>
    <property type="molecule type" value="Genomic_DNA"/>
</dbReference>
<dbReference type="GO" id="GO:0016491">
    <property type="term" value="F:oxidoreductase activity"/>
    <property type="evidence" value="ECO:0007669"/>
    <property type="project" value="UniProtKB-ARBA"/>
</dbReference>
<proteinExistence type="predicted"/>
<evidence type="ECO:0000256" key="2">
    <source>
        <dbReference type="ARBA" id="ARBA00022723"/>
    </source>
</evidence>
<dbReference type="GO" id="GO:0051539">
    <property type="term" value="F:4 iron, 4 sulfur cluster binding"/>
    <property type="evidence" value="ECO:0007669"/>
    <property type="project" value="UniProtKB-KW"/>
</dbReference>
<dbReference type="InterPro" id="IPR017900">
    <property type="entry name" value="4Fe4S_Fe_S_CS"/>
</dbReference>